<evidence type="ECO:0000313" key="4">
    <source>
        <dbReference type="Proteomes" id="UP000886833"/>
    </source>
</evidence>
<dbReference type="Gene3D" id="3.40.50.300">
    <property type="entry name" value="P-loop containing nucleotide triphosphate hydrolases"/>
    <property type="match status" value="1"/>
</dbReference>
<evidence type="ECO:0000259" key="1">
    <source>
        <dbReference type="Pfam" id="PF13173"/>
    </source>
</evidence>
<dbReference type="PANTHER" id="PTHR33295">
    <property type="entry name" value="ATPASE"/>
    <property type="match status" value="1"/>
</dbReference>
<name>A0A9D1GAQ3_9FIRM</name>
<organism evidence="3 4">
    <name type="scientific">Candidatus Onthousia faecipullorum</name>
    <dbReference type="NCBI Taxonomy" id="2840887"/>
    <lineage>
        <taxon>Bacteria</taxon>
        <taxon>Bacillati</taxon>
        <taxon>Bacillota</taxon>
        <taxon>Bacilli</taxon>
        <taxon>Candidatus Onthousia</taxon>
    </lineage>
</organism>
<dbReference type="PANTHER" id="PTHR33295:SF7">
    <property type="entry name" value="ATPASE"/>
    <property type="match status" value="1"/>
</dbReference>
<proteinExistence type="predicted"/>
<evidence type="ECO:0000313" key="3">
    <source>
        <dbReference type="EMBL" id="HIT37371.1"/>
    </source>
</evidence>
<comment type="caution">
    <text evidence="3">The sequence shown here is derived from an EMBL/GenBank/DDBJ whole genome shotgun (WGS) entry which is preliminary data.</text>
</comment>
<dbReference type="AlphaFoldDB" id="A0A9D1GAQ3"/>
<sequence length="436" mass="50879">MQRFIMEKLVKWKNDKNRKPLILKGARQVGKTYILKEFAKNEYLDLAYFNFDHDESLSSLFKNSKDPKRIIEQLILVHGKKIVPGDTLIFFDEIQECSDALNSLKYFFEEANEYHIVCAGSLLELRLSHTSFPVGKVDFLNMYPMTFSEFLIADGKENLVEFMRGINKIEKIPDIFRIELEEKLKTYFIIGGMPEVVKSWTEEKDIEKVNYLQQNILNSYESDFSKHTTNSEANKISIIWNNIPKGLAKENKKFIYKALKEGARAREYESALNWLNDANLITKVYNITKPDVPLKAYVDLDSFKIYMNDVGLLGRLSNLDSSIILEENKLFEEFKGSFSENYCLNMLTSLNDTVPYYFTFLRNEIDFIIQYKNKTIPIEVKSNKSRNHTSLTKYNEKYNPDILVRLSLDNLDKSGNIINIPLYLLEYINNIIESNS</sequence>
<dbReference type="Proteomes" id="UP000886833">
    <property type="component" value="Unassembled WGS sequence"/>
</dbReference>
<dbReference type="InterPro" id="IPR025420">
    <property type="entry name" value="DUF4143"/>
</dbReference>
<dbReference type="Pfam" id="PF13635">
    <property type="entry name" value="DUF4143"/>
    <property type="match status" value="1"/>
</dbReference>
<dbReference type="SUPFAM" id="SSF52540">
    <property type="entry name" value="P-loop containing nucleoside triphosphate hydrolases"/>
    <property type="match status" value="1"/>
</dbReference>
<feature type="domain" description="DUF4143" evidence="2">
    <location>
        <begin position="221"/>
        <end position="383"/>
    </location>
</feature>
<dbReference type="EMBL" id="DVKQ01000031">
    <property type="protein sequence ID" value="HIT37371.1"/>
    <property type="molecule type" value="Genomic_DNA"/>
</dbReference>
<gene>
    <name evidence="3" type="ORF">IAB59_02685</name>
</gene>
<accession>A0A9D1GAQ3</accession>
<dbReference type="GO" id="GO:0005524">
    <property type="term" value="F:ATP binding"/>
    <property type="evidence" value="ECO:0007669"/>
    <property type="project" value="UniProtKB-KW"/>
</dbReference>
<feature type="domain" description="AAA" evidence="1">
    <location>
        <begin position="17"/>
        <end position="151"/>
    </location>
</feature>
<reference evidence="3" key="1">
    <citation type="submission" date="2020-10" db="EMBL/GenBank/DDBJ databases">
        <authorList>
            <person name="Gilroy R."/>
        </authorList>
    </citation>
    <scope>NUCLEOTIDE SEQUENCE</scope>
    <source>
        <strain evidence="3">CHK195-26880</strain>
    </source>
</reference>
<keyword evidence="3" id="KW-0547">Nucleotide-binding</keyword>
<dbReference type="Pfam" id="PF13173">
    <property type="entry name" value="AAA_14"/>
    <property type="match status" value="1"/>
</dbReference>
<reference evidence="3" key="2">
    <citation type="journal article" date="2021" name="PeerJ">
        <title>Extensive microbial diversity within the chicken gut microbiome revealed by metagenomics and culture.</title>
        <authorList>
            <person name="Gilroy R."/>
            <person name="Ravi A."/>
            <person name="Getino M."/>
            <person name="Pursley I."/>
            <person name="Horton D.L."/>
            <person name="Alikhan N.F."/>
            <person name="Baker D."/>
            <person name="Gharbi K."/>
            <person name="Hall N."/>
            <person name="Watson M."/>
            <person name="Adriaenssens E.M."/>
            <person name="Foster-Nyarko E."/>
            <person name="Jarju S."/>
            <person name="Secka A."/>
            <person name="Antonio M."/>
            <person name="Oren A."/>
            <person name="Chaudhuri R.R."/>
            <person name="La Ragione R."/>
            <person name="Hildebrand F."/>
            <person name="Pallen M.J."/>
        </authorList>
    </citation>
    <scope>NUCLEOTIDE SEQUENCE</scope>
    <source>
        <strain evidence="3">CHK195-26880</strain>
    </source>
</reference>
<protein>
    <submittedName>
        <fullName evidence="3">ATP-binding protein</fullName>
    </submittedName>
</protein>
<evidence type="ECO:0000259" key="2">
    <source>
        <dbReference type="Pfam" id="PF13635"/>
    </source>
</evidence>
<dbReference type="InterPro" id="IPR041682">
    <property type="entry name" value="AAA_14"/>
</dbReference>
<keyword evidence="3" id="KW-0067">ATP-binding</keyword>
<dbReference type="InterPro" id="IPR027417">
    <property type="entry name" value="P-loop_NTPase"/>
</dbReference>